<evidence type="ECO:0000256" key="6">
    <source>
        <dbReference type="ARBA" id="ARBA00022787"/>
    </source>
</evidence>
<evidence type="ECO:0000313" key="11">
    <source>
        <dbReference type="EMBL" id="KAK6173395.1"/>
    </source>
</evidence>
<organism evidence="11 12">
    <name type="scientific">Patella caerulea</name>
    <name type="common">Rayed Mediterranean limpet</name>
    <dbReference type="NCBI Taxonomy" id="87958"/>
    <lineage>
        <taxon>Eukaryota</taxon>
        <taxon>Metazoa</taxon>
        <taxon>Spiralia</taxon>
        <taxon>Lophotrochozoa</taxon>
        <taxon>Mollusca</taxon>
        <taxon>Gastropoda</taxon>
        <taxon>Patellogastropoda</taxon>
        <taxon>Patelloidea</taxon>
        <taxon>Patellidae</taxon>
        <taxon>Patella</taxon>
    </lineage>
</organism>
<evidence type="ECO:0000256" key="9">
    <source>
        <dbReference type="ARBA" id="ARBA00023136"/>
    </source>
</evidence>
<dbReference type="GO" id="GO:0008320">
    <property type="term" value="F:protein transmembrane transporter activity"/>
    <property type="evidence" value="ECO:0007669"/>
    <property type="project" value="InterPro"/>
</dbReference>
<proteinExistence type="inferred from homology"/>
<keyword evidence="6" id="KW-1000">Mitochondrion outer membrane</keyword>
<evidence type="ECO:0000256" key="1">
    <source>
        <dbReference type="ARBA" id="ARBA00004374"/>
    </source>
</evidence>
<comment type="subcellular location">
    <subcellularLocation>
        <location evidence="1">Mitochondrion outer membrane</location>
        <topology evidence="1">Multi-pass membrane protein</topology>
    </subcellularLocation>
</comment>
<dbReference type="InterPro" id="IPR037930">
    <property type="entry name" value="Tom40"/>
</dbReference>
<dbReference type="PANTHER" id="PTHR10802">
    <property type="entry name" value="MITOCHONDRIAL IMPORT RECEPTOR SUBUNIT TOM40"/>
    <property type="match status" value="1"/>
</dbReference>
<sequence>MGNVFAASPPPQGVGIPAPPLVSPPPSHSPFPTQQESTDKKDPILAPLPNDEGQNPGSFEDLHKKCKDIFPQIFEGGKLIISKGLSSHFQISHTVSLSTFQTSGYRFGCTYVGQKQLSPSEAYPIIIGDVDASGNLNANIIHAFTERLRSKAVVQIQNNKCVAMQASNDYKGTDYTASLTLGNIDPLNESGIVVSQYLQKVTSNLDLGAELLYQYGQQVPGGEITIMSLAGRLSGESWQASANISPFAGNLHTCYSHKINEQLQIGAELETSLRLGESTATIGYQLEIPNANVTFKGQLDSNWCLGAVMEKKLQPFPFTFALSGYANHVKGQYRFGIGLIVG</sequence>
<dbReference type="AlphaFoldDB" id="A0AAN8JAT1"/>
<name>A0AAN8JAT1_PATCE</name>
<evidence type="ECO:0000313" key="12">
    <source>
        <dbReference type="Proteomes" id="UP001347796"/>
    </source>
</evidence>
<evidence type="ECO:0000256" key="7">
    <source>
        <dbReference type="ARBA" id="ARBA00022927"/>
    </source>
</evidence>
<feature type="compositionally biased region" description="Pro residues" evidence="10">
    <location>
        <begin position="8"/>
        <end position="29"/>
    </location>
</feature>
<dbReference type="CDD" id="cd07305">
    <property type="entry name" value="Porin3_Tom40"/>
    <property type="match status" value="1"/>
</dbReference>
<keyword evidence="4" id="KW-1134">Transmembrane beta strand</keyword>
<keyword evidence="12" id="KW-1185">Reference proteome</keyword>
<dbReference type="Proteomes" id="UP001347796">
    <property type="component" value="Unassembled WGS sequence"/>
</dbReference>
<evidence type="ECO:0000256" key="5">
    <source>
        <dbReference type="ARBA" id="ARBA00022692"/>
    </source>
</evidence>
<dbReference type="GO" id="GO:0005741">
    <property type="term" value="C:mitochondrial outer membrane"/>
    <property type="evidence" value="ECO:0007669"/>
    <property type="project" value="UniProtKB-SubCell"/>
</dbReference>
<dbReference type="InterPro" id="IPR023614">
    <property type="entry name" value="Porin_dom_sf"/>
</dbReference>
<reference evidence="11 12" key="1">
    <citation type="submission" date="2024-01" db="EMBL/GenBank/DDBJ databases">
        <title>The genome of the rayed Mediterranean limpet Patella caerulea (Linnaeus, 1758).</title>
        <authorList>
            <person name="Anh-Thu Weber A."/>
            <person name="Halstead-Nussloch G."/>
        </authorList>
    </citation>
    <scope>NUCLEOTIDE SEQUENCE [LARGE SCALE GENOMIC DNA]</scope>
    <source>
        <strain evidence="11">AATW-2023a</strain>
        <tissue evidence="11">Whole specimen</tissue>
    </source>
</reference>
<evidence type="ECO:0000256" key="10">
    <source>
        <dbReference type="SAM" id="MobiDB-lite"/>
    </source>
</evidence>
<feature type="region of interest" description="Disordered" evidence="10">
    <location>
        <begin position="1"/>
        <end position="58"/>
    </location>
</feature>
<keyword evidence="5" id="KW-0812">Transmembrane</keyword>
<dbReference type="GO" id="GO:0030150">
    <property type="term" value="P:protein import into mitochondrial matrix"/>
    <property type="evidence" value="ECO:0007669"/>
    <property type="project" value="InterPro"/>
</dbReference>
<keyword evidence="7" id="KW-0653">Protein transport</keyword>
<evidence type="ECO:0000256" key="3">
    <source>
        <dbReference type="ARBA" id="ARBA00022448"/>
    </source>
</evidence>
<evidence type="ECO:0000256" key="8">
    <source>
        <dbReference type="ARBA" id="ARBA00023128"/>
    </source>
</evidence>
<dbReference type="Pfam" id="PF01459">
    <property type="entry name" value="Porin_3"/>
    <property type="match status" value="1"/>
</dbReference>
<keyword evidence="8" id="KW-0496">Mitochondrion</keyword>
<evidence type="ECO:0000256" key="2">
    <source>
        <dbReference type="ARBA" id="ARBA00010510"/>
    </source>
</evidence>
<evidence type="ECO:0000256" key="4">
    <source>
        <dbReference type="ARBA" id="ARBA00022452"/>
    </source>
</evidence>
<accession>A0AAN8JAT1</accession>
<keyword evidence="9" id="KW-0472">Membrane</keyword>
<dbReference type="FunFam" id="2.40.160.10:FF:000005">
    <property type="entry name" value="mitochondrial import receptor subunit TOM40 homolog"/>
    <property type="match status" value="1"/>
</dbReference>
<protein>
    <submittedName>
        <fullName evidence="11">Uncharacterized protein</fullName>
    </submittedName>
</protein>
<gene>
    <name evidence="11" type="ORF">SNE40_016854</name>
</gene>
<keyword evidence="3" id="KW-0813">Transport</keyword>
<dbReference type="InterPro" id="IPR027246">
    <property type="entry name" value="Porin_Euk/Tom40"/>
</dbReference>
<comment type="caution">
    <text evidence="11">The sequence shown here is derived from an EMBL/GenBank/DDBJ whole genome shotgun (WGS) entry which is preliminary data.</text>
</comment>
<dbReference type="Gene3D" id="2.40.160.10">
    <property type="entry name" value="Porin"/>
    <property type="match status" value="1"/>
</dbReference>
<dbReference type="EMBL" id="JAZGQO010000011">
    <property type="protein sequence ID" value="KAK6173395.1"/>
    <property type="molecule type" value="Genomic_DNA"/>
</dbReference>
<comment type="similarity">
    <text evidence="2">Belongs to the Tom40 family.</text>
</comment>